<dbReference type="Pfam" id="PF00482">
    <property type="entry name" value="T2SSF"/>
    <property type="match status" value="1"/>
</dbReference>
<evidence type="ECO:0000256" key="5">
    <source>
        <dbReference type="ARBA" id="ARBA00023136"/>
    </source>
</evidence>
<evidence type="ECO:0000256" key="1">
    <source>
        <dbReference type="ARBA" id="ARBA00004651"/>
    </source>
</evidence>
<keyword evidence="5 6" id="KW-0472">Membrane</keyword>
<evidence type="ECO:0000256" key="6">
    <source>
        <dbReference type="SAM" id="Phobius"/>
    </source>
</evidence>
<protein>
    <submittedName>
        <fullName evidence="8">Unannotated protein</fullName>
    </submittedName>
</protein>
<keyword evidence="4 6" id="KW-1133">Transmembrane helix</keyword>
<evidence type="ECO:0000313" key="8">
    <source>
        <dbReference type="EMBL" id="CAB4651569.1"/>
    </source>
</evidence>
<dbReference type="GO" id="GO:0005886">
    <property type="term" value="C:plasma membrane"/>
    <property type="evidence" value="ECO:0007669"/>
    <property type="project" value="UniProtKB-SubCell"/>
</dbReference>
<gene>
    <name evidence="8" type="ORF">UFOPK2171_00686</name>
</gene>
<evidence type="ECO:0000259" key="7">
    <source>
        <dbReference type="Pfam" id="PF00482"/>
    </source>
</evidence>
<dbReference type="PANTHER" id="PTHR35007">
    <property type="entry name" value="INTEGRAL MEMBRANE PROTEIN-RELATED"/>
    <property type="match status" value="1"/>
</dbReference>
<organism evidence="8">
    <name type="scientific">freshwater metagenome</name>
    <dbReference type="NCBI Taxonomy" id="449393"/>
    <lineage>
        <taxon>unclassified sequences</taxon>
        <taxon>metagenomes</taxon>
        <taxon>ecological metagenomes</taxon>
    </lineage>
</organism>
<dbReference type="InterPro" id="IPR018076">
    <property type="entry name" value="T2SS_GspF_dom"/>
</dbReference>
<name>A0A6J6KUC0_9ZZZZ</name>
<accession>A0A6J6KUC0</accession>
<evidence type="ECO:0000256" key="3">
    <source>
        <dbReference type="ARBA" id="ARBA00022692"/>
    </source>
</evidence>
<comment type="subcellular location">
    <subcellularLocation>
        <location evidence="1">Cell membrane</location>
        <topology evidence="1">Multi-pass membrane protein</topology>
    </subcellularLocation>
</comment>
<dbReference type="AlphaFoldDB" id="A0A6J6KUC0"/>
<keyword evidence="3 6" id="KW-0812">Transmembrane</keyword>
<proteinExistence type="predicted"/>
<evidence type="ECO:0000256" key="4">
    <source>
        <dbReference type="ARBA" id="ARBA00022989"/>
    </source>
</evidence>
<evidence type="ECO:0000256" key="2">
    <source>
        <dbReference type="ARBA" id="ARBA00022475"/>
    </source>
</evidence>
<feature type="domain" description="Type II secretion system protein GspF" evidence="7">
    <location>
        <begin position="29"/>
        <end position="145"/>
    </location>
</feature>
<reference evidence="8" key="1">
    <citation type="submission" date="2020-05" db="EMBL/GenBank/DDBJ databases">
        <authorList>
            <person name="Chiriac C."/>
            <person name="Salcher M."/>
            <person name="Ghai R."/>
            <person name="Kavagutti S V."/>
        </authorList>
    </citation>
    <scope>NUCLEOTIDE SEQUENCE</scope>
</reference>
<feature type="transmembrane region" description="Helical" evidence="6">
    <location>
        <begin position="130"/>
        <end position="154"/>
    </location>
</feature>
<sequence length="159" mass="16982">METQIEIAAEVRTASISEVLQASEIIRLGISSGMTISDALQYAQKHSPRAASQELEQALNQFRVGFPLSRGLEDLATANPGWRSISDALITSLHSGSPITDQLADVEFVLQSSIDTEKLKRIKSVAVKSVLPLGLCFLPAFILLAVIPIVAGLIGGLTQ</sequence>
<keyword evidence="2" id="KW-1003">Cell membrane</keyword>
<dbReference type="PANTHER" id="PTHR35007:SF2">
    <property type="entry name" value="PILUS ASSEMBLE PROTEIN"/>
    <property type="match status" value="1"/>
</dbReference>
<dbReference type="EMBL" id="CAEZWD010000081">
    <property type="protein sequence ID" value="CAB4651569.1"/>
    <property type="molecule type" value="Genomic_DNA"/>
</dbReference>